<dbReference type="Pfam" id="PF00213">
    <property type="entry name" value="OSCP"/>
    <property type="match status" value="1"/>
</dbReference>
<dbReference type="AlphaFoldDB" id="A0A1F2ULD4"/>
<evidence type="ECO:0000256" key="7">
    <source>
        <dbReference type="HAMAP-Rule" id="MF_01416"/>
    </source>
</evidence>
<accession>A0A1F2ULD4</accession>
<evidence type="ECO:0000256" key="4">
    <source>
        <dbReference type="ARBA" id="ARBA00023065"/>
    </source>
</evidence>
<keyword evidence="3 7" id="KW-0375">Hydrogen ion transport</keyword>
<dbReference type="GO" id="GO:0045259">
    <property type="term" value="C:proton-transporting ATP synthase complex"/>
    <property type="evidence" value="ECO:0007669"/>
    <property type="project" value="UniProtKB-KW"/>
</dbReference>
<dbReference type="GO" id="GO:0005886">
    <property type="term" value="C:plasma membrane"/>
    <property type="evidence" value="ECO:0007669"/>
    <property type="project" value="UniProtKB-SubCell"/>
</dbReference>
<dbReference type="HAMAP" id="MF_01416">
    <property type="entry name" value="ATP_synth_delta_bact"/>
    <property type="match status" value="1"/>
</dbReference>
<comment type="caution">
    <text evidence="8">The sequence shown here is derived from an EMBL/GenBank/DDBJ whole genome shotgun (WGS) entry which is preliminary data.</text>
</comment>
<dbReference type="GO" id="GO:0046933">
    <property type="term" value="F:proton-transporting ATP synthase activity, rotational mechanism"/>
    <property type="evidence" value="ECO:0007669"/>
    <property type="project" value="UniProtKB-UniRule"/>
</dbReference>
<reference evidence="8 9" key="1">
    <citation type="journal article" date="2016" name="Nat. Commun.">
        <title>Thousands of microbial genomes shed light on interconnected biogeochemical processes in an aquifer system.</title>
        <authorList>
            <person name="Anantharaman K."/>
            <person name="Brown C.T."/>
            <person name="Hug L.A."/>
            <person name="Sharon I."/>
            <person name="Castelle C.J."/>
            <person name="Probst A.J."/>
            <person name="Thomas B.C."/>
            <person name="Singh A."/>
            <person name="Wilkins M.J."/>
            <person name="Karaoz U."/>
            <person name="Brodie E.L."/>
            <person name="Williams K.H."/>
            <person name="Hubbard S.S."/>
            <person name="Banfield J.F."/>
        </authorList>
    </citation>
    <scope>NUCLEOTIDE SEQUENCE [LARGE SCALE GENOMIC DNA]</scope>
</reference>
<protein>
    <recommendedName>
        <fullName evidence="7">ATP synthase subunit delta</fullName>
    </recommendedName>
    <alternativeName>
        <fullName evidence="7">ATP synthase F(1) sector subunit delta</fullName>
    </alternativeName>
    <alternativeName>
        <fullName evidence="7">F-type ATPase subunit delta</fullName>
        <shortName evidence="7">F-ATPase subunit delta</shortName>
    </alternativeName>
</protein>
<dbReference type="Proteomes" id="UP000178086">
    <property type="component" value="Unassembled WGS sequence"/>
</dbReference>
<evidence type="ECO:0000256" key="2">
    <source>
        <dbReference type="ARBA" id="ARBA00022448"/>
    </source>
</evidence>
<comment type="function">
    <text evidence="7">This protein is part of the stalk that links CF(0) to CF(1). It either transmits conformational changes from CF(0) to CF(1) or is implicated in proton conduction.</text>
</comment>
<evidence type="ECO:0000313" key="8">
    <source>
        <dbReference type="EMBL" id="OFW31856.1"/>
    </source>
</evidence>
<dbReference type="Gene3D" id="1.10.520.20">
    <property type="entry name" value="N-terminal domain of the delta subunit of the F1F0-ATP synthase"/>
    <property type="match status" value="1"/>
</dbReference>
<dbReference type="NCBIfam" id="TIGR01145">
    <property type="entry name" value="ATP_synt_delta"/>
    <property type="match status" value="1"/>
</dbReference>
<evidence type="ECO:0000256" key="5">
    <source>
        <dbReference type="ARBA" id="ARBA00023136"/>
    </source>
</evidence>
<dbReference type="EMBL" id="MELI01000110">
    <property type="protein sequence ID" value="OFW31856.1"/>
    <property type="molecule type" value="Genomic_DNA"/>
</dbReference>
<keyword evidence="6 7" id="KW-0066">ATP synthesis</keyword>
<gene>
    <name evidence="7" type="primary">atpH</name>
    <name evidence="8" type="ORF">A2074_06650</name>
</gene>
<keyword evidence="2 7" id="KW-0813">Transport</keyword>
<dbReference type="SUPFAM" id="SSF47928">
    <property type="entry name" value="N-terminal domain of the delta subunit of the F1F0-ATP synthase"/>
    <property type="match status" value="1"/>
</dbReference>
<keyword evidence="7" id="KW-0139">CF(1)</keyword>
<keyword evidence="4 7" id="KW-0406">Ion transport</keyword>
<evidence type="ECO:0000256" key="3">
    <source>
        <dbReference type="ARBA" id="ARBA00022781"/>
    </source>
</evidence>
<evidence type="ECO:0000256" key="1">
    <source>
        <dbReference type="ARBA" id="ARBA00004370"/>
    </source>
</evidence>
<evidence type="ECO:0000256" key="6">
    <source>
        <dbReference type="ARBA" id="ARBA00023310"/>
    </source>
</evidence>
<organism evidence="8 9">
    <name type="scientific">Candidatus Aquicultor primus</name>
    <dbReference type="NCBI Taxonomy" id="1797195"/>
    <lineage>
        <taxon>Bacteria</taxon>
        <taxon>Bacillati</taxon>
        <taxon>Actinomycetota</taxon>
        <taxon>Candidatus Aquicultoria</taxon>
        <taxon>Candidatus Aquicultorales</taxon>
        <taxon>Candidatus Aquicultoraceae</taxon>
        <taxon>Candidatus Aquicultor</taxon>
    </lineage>
</organism>
<proteinExistence type="inferred from homology"/>
<name>A0A1F2ULD4_9ACTN</name>
<comment type="similarity">
    <text evidence="7">Belongs to the ATPase delta chain family.</text>
</comment>
<dbReference type="InterPro" id="IPR000711">
    <property type="entry name" value="ATPase_OSCP/dsu"/>
</dbReference>
<dbReference type="PANTHER" id="PTHR11910">
    <property type="entry name" value="ATP SYNTHASE DELTA CHAIN"/>
    <property type="match status" value="1"/>
</dbReference>
<sequence length="179" mass="20411">MKDERVAREYAEALFDAAISDNALEKVATEVELVGELLTDPEFEGYFQSAKVGGEQKKSVFNKVFLHEVSVMTRNFFWILFDNGRENLFLAIRDEFDRLLDEQQKRVMARVITAIPLSDDLRAKIQAKLEESTKREVILETVVDPTIHGGMMVYANGQIVDASVKSRLSDLRDKLIQAR</sequence>
<keyword evidence="7" id="KW-1003">Cell membrane</keyword>
<dbReference type="PRINTS" id="PR00125">
    <property type="entry name" value="ATPASEDELTA"/>
</dbReference>
<evidence type="ECO:0000313" key="9">
    <source>
        <dbReference type="Proteomes" id="UP000178086"/>
    </source>
</evidence>
<comment type="function">
    <text evidence="7">F(1)F(0) ATP synthase produces ATP from ADP in the presence of a proton or sodium gradient. F-type ATPases consist of two structural domains, F(1) containing the extramembraneous catalytic core and F(0) containing the membrane proton channel, linked together by a central stalk and a peripheral stalk. During catalysis, ATP synthesis in the catalytic domain of F(1) is coupled via a rotary mechanism of the central stalk subunits to proton translocation.</text>
</comment>
<dbReference type="InterPro" id="IPR026015">
    <property type="entry name" value="ATP_synth_OSCP/delta_N_sf"/>
</dbReference>
<comment type="subcellular location">
    <subcellularLocation>
        <location evidence="7">Cell membrane</location>
        <topology evidence="7">Peripheral membrane protein</topology>
    </subcellularLocation>
    <subcellularLocation>
        <location evidence="1">Membrane</location>
    </subcellularLocation>
</comment>
<keyword evidence="5 7" id="KW-0472">Membrane</keyword>